<accession>A0A964T8H1</accession>
<feature type="signal peptide" evidence="1">
    <location>
        <begin position="1"/>
        <end position="16"/>
    </location>
</feature>
<dbReference type="RefSeq" id="WP_161142729.1">
    <property type="nucleotide sequence ID" value="NZ_SPKJ01000165.1"/>
</dbReference>
<feature type="non-terminal residue" evidence="2">
    <location>
        <position position="237"/>
    </location>
</feature>
<name>A0A964T8H1_9HYPH</name>
<evidence type="ECO:0000313" key="3">
    <source>
        <dbReference type="Proteomes" id="UP000773614"/>
    </source>
</evidence>
<proteinExistence type="predicted"/>
<gene>
    <name evidence="2" type="ORF">E4O86_22160</name>
</gene>
<evidence type="ECO:0000313" key="2">
    <source>
        <dbReference type="EMBL" id="MYZ50409.1"/>
    </source>
</evidence>
<organism evidence="2 3">
    <name type="scientific">Propylenella binzhouense</name>
    <dbReference type="NCBI Taxonomy" id="2555902"/>
    <lineage>
        <taxon>Bacteria</taxon>
        <taxon>Pseudomonadati</taxon>
        <taxon>Pseudomonadota</taxon>
        <taxon>Alphaproteobacteria</taxon>
        <taxon>Hyphomicrobiales</taxon>
        <taxon>Propylenellaceae</taxon>
        <taxon>Propylenella</taxon>
    </lineage>
</organism>
<dbReference type="Proteomes" id="UP000773614">
    <property type="component" value="Unassembled WGS sequence"/>
</dbReference>
<comment type="caution">
    <text evidence="2">The sequence shown here is derived from an EMBL/GenBank/DDBJ whole genome shotgun (WGS) entry which is preliminary data.</text>
</comment>
<dbReference type="OrthoDB" id="9910193at2"/>
<keyword evidence="3" id="KW-1185">Reference proteome</keyword>
<feature type="chain" id="PRO_5037282294" evidence="1">
    <location>
        <begin position="17"/>
        <end position="237"/>
    </location>
</feature>
<dbReference type="EMBL" id="SPKJ01000165">
    <property type="protein sequence ID" value="MYZ50409.1"/>
    <property type="molecule type" value="Genomic_DNA"/>
</dbReference>
<evidence type="ECO:0000256" key="1">
    <source>
        <dbReference type="SAM" id="SignalP"/>
    </source>
</evidence>
<dbReference type="AlphaFoldDB" id="A0A964T8H1"/>
<reference evidence="2" key="1">
    <citation type="submission" date="2019-03" db="EMBL/GenBank/DDBJ databases">
        <title>Afifella sp. nov., isolated from activated sludge.</title>
        <authorList>
            <person name="Li Q."/>
            <person name="Liu Y."/>
        </authorList>
    </citation>
    <scope>NUCLEOTIDE SEQUENCE</scope>
    <source>
        <strain evidence="2">L72</strain>
    </source>
</reference>
<protein>
    <submittedName>
        <fullName evidence="2">Uncharacterized protein</fullName>
    </submittedName>
</protein>
<keyword evidence="1" id="KW-0732">Signal</keyword>
<sequence length="237" mass="25301">MAALSRLLLAALLAFAAPALGHAQQPAAPGAEAPQVLRFRFKPPADGPLTYRVVQRDRVVFAGTEKARAWSHVVELRVGGPRPPDMLEATITLRDVRLDEGPADDPYYLIAKTLEGRALPAVLHDSGLPVETAWARLKGEVAAGLARHTDAATARGLAAALDRLDPEGVTVLYRPLYLASVGHLLGFNTDGSVRSYDDYTGPGAVMVDGRWAASAAGRREGEPVVLELGWRIGMDPD</sequence>